<evidence type="ECO:0000313" key="7">
    <source>
        <dbReference type="EMBL" id="ARM75836.1"/>
    </source>
</evidence>
<dbReference type="GeneID" id="41590687"/>
<dbReference type="STRING" id="282676.B6F84_07170"/>
<evidence type="ECO:0000256" key="1">
    <source>
        <dbReference type="ARBA" id="ARBA00007326"/>
    </source>
</evidence>
<dbReference type="GO" id="GO:0006412">
    <property type="term" value="P:translation"/>
    <property type="evidence" value="ECO:0007669"/>
    <property type="project" value="UniProtKB-UniRule"/>
</dbReference>
<dbReference type="RefSeq" id="WP_148691617.1">
    <property type="nucleotide sequence ID" value="NZ_CP020477.1"/>
</dbReference>
<evidence type="ECO:0000256" key="4">
    <source>
        <dbReference type="ARBA" id="ARBA00035231"/>
    </source>
</evidence>
<dbReference type="SUPFAM" id="SSF55315">
    <property type="entry name" value="L30e-like"/>
    <property type="match status" value="1"/>
</dbReference>
<name>A0A1W6JZY9_9CREN</name>
<dbReference type="PANTHER" id="PTHR11449">
    <property type="entry name" value="RIBOSOMAL PROTEIN L30"/>
    <property type="match status" value="1"/>
</dbReference>
<feature type="domain" description="Ribosomal protein eL8/eL30/eS12/Gadd45" evidence="6">
    <location>
        <begin position="7"/>
        <end position="98"/>
    </location>
</feature>
<dbReference type="PROSITE" id="PS00709">
    <property type="entry name" value="RIBOSOMAL_L30E_1"/>
    <property type="match status" value="1"/>
</dbReference>
<proteinExistence type="inferred from homology"/>
<dbReference type="Pfam" id="PF01248">
    <property type="entry name" value="Ribosomal_L7Ae"/>
    <property type="match status" value="1"/>
</dbReference>
<dbReference type="NCBIfam" id="NF002172">
    <property type="entry name" value="PRK01018.1"/>
    <property type="match status" value="1"/>
</dbReference>
<protein>
    <recommendedName>
        <fullName evidence="4 5">Large ribosomal subunit protein eL30</fullName>
    </recommendedName>
</protein>
<comment type="similarity">
    <text evidence="1 5">Belongs to the eukaryotic ribosomal protein eL30 family.</text>
</comment>
<evidence type="ECO:0000313" key="8">
    <source>
        <dbReference type="Proteomes" id="UP000193404"/>
    </source>
</evidence>
<keyword evidence="3 5" id="KW-0687">Ribonucleoprotein</keyword>
<dbReference type="HAMAP" id="MF_00481">
    <property type="entry name" value="Ribosomal_eL30"/>
    <property type="match status" value="1"/>
</dbReference>
<gene>
    <name evidence="5" type="primary">rpl30e</name>
    <name evidence="7" type="ORF">B6F84_07170</name>
</gene>
<dbReference type="Proteomes" id="UP000193404">
    <property type="component" value="Chromosome"/>
</dbReference>
<dbReference type="EMBL" id="CP020477">
    <property type="protein sequence ID" value="ARM75836.1"/>
    <property type="molecule type" value="Genomic_DNA"/>
</dbReference>
<reference evidence="7 8" key="1">
    <citation type="submission" date="2017-03" db="EMBL/GenBank/DDBJ databases">
        <title>Sulfur activation and transportation mechanism of thermophilic Archaea Acidianus manzaensis YN-25.</title>
        <authorList>
            <person name="Ma Y."/>
            <person name="Yang Y."/>
            <person name="Xia J."/>
        </authorList>
    </citation>
    <scope>NUCLEOTIDE SEQUENCE [LARGE SCALE GENOMIC DNA]</scope>
    <source>
        <strain evidence="7 8">YN-25</strain>
    </source>
</reference>
<dbReference type="Gene3D" id="3.30.1330.30">
    <property type="match status" value="1"/>
</dbReference>
<dbReference type="GO" id="GO:0003735">
    <property type="term" value="F:structural constituent of ribosome"/>
    <property type="evidence" value="ECO:0007669"/>
    <property type="project" value="InterPro"/>
</dbReference>
<evidence type="ECO:0000259" key="6">
    <source>
        <dbReference type="Pfam" id="PF01248"/>
    </source>
</evidence>
<dbReference type="OrthoDB" id="10759at2157"/>
<dbReference type="GO" id="GO:0022625">
    <property type="term" value="C:cytosolic large ribosomal subunit"/>
    <property type="evidence" value="ECO:0007669"/>
    <property type="project" value="InterPro"/>
</dbReference>
<keyword evidence="2 5" id="KW-0689">Ribosomal protein</keyword>
<dbReference type="InterPro" id="IPR022991">
    <property type="entry name" value="Ribosomal_eL30_CS"/>
</dbReference>
<dbReference type="InterPro" id="IPR029064">
    <property type="entry name" value="Ribosomal_eL30-like_sf"/>
</dbReference>
<dbReference type="InterPro" id="IPR000231">
    <property type="entry name" value="Ribosomal_eL30"/>
</dbReference>
<dbReference type="InterPro" id="IPR039109">
    <property type="entry name" value="Ribosomal_eL30-like"/>
</dbReference>
<dbReference type="KEGG" id="aman:B6F84_07170"/>
<evidence type="ECO:0000256" key="3">
    <source>
        <dbReference type="ARBA" id="ARBA00023274"/>
    </source>
</evidence>
<sequence>MSQQISLESEIKNLLKSGKIIFGSRKTIKLLKNGKLKMVVIASTLKSTLRQDIIYYSKISGIPVYEYPGSGWDLGKLAGKPFLISTIGVLDVGNSKIMEIGKPIS</sequence>
<evidence type="ECO:0000256" key="2">
    <source>
        <dbReference type="ARBA" id="ARBA00022980"/>
    </source>
</evidence>
<dbReference type="InterPro" id="IPR004038">
    <property type="entry name" value="Ribosomal_eL8/eL30/eS12/Gad45"/>
</dbReference>
<dbReference type="AlphaFoldDB" id="A0A1W6JZY9"/>
<dbReference type="GO" id="GO:0003723">
    <property type="term" value="F:RNA binding"/>
    <property type="evidence" value="ECO:0007669"/>
    <property type="project" value="InterPro"/>
</dbReference>
<organism evidence="7 8">
    <name type="scientific">Acidianus manzaensis</name>
    <dbReference type="NCBI Taxonomy" id="282676"/>
    <lineage>
        <taxon>Archaea</taxon>
        <taxon>Thermoproteota</taxon>
        <taxon>Thermoprotei</taxon>
        <taxon>Sulfolobales</taxon>
        <taxon>Sulfolobaceae</taxon>
        <taxon>Acidianus</taxon>
    </lineage>
</organism>
<accession>A0A1W6JZY9</accession>
<evidence type="ECO:0000256" key="5">
    <source>
        <dbReference type="HAMAP-Rule" id="MF_00481"/>
    </source>
</evidence>
<keyword evidence="8" id="KW-1185">Reference proteome</keyword>